<reference evidence="1" key="1">
    <citation type="journal article" date="2015" name="Proc. Natl. Acad. Sci. U.S.A.">
        <title>Networks of energetic and metabolic interactions define dynamics in microbial communities.</title>
        <authorList>
            <person name="Embree M."/>
            <person name="Liu J.K."/>
            <person name="Al-Bassam M.M."/>
            <person name="Zengler K."/>
        </authorList>
    </citation>
    <scope>NUCLEOTIDE SEQUENCE</scope>
</reference>
<sequence>MFATREQIIHELWNNMECMVLSDLLKSEERIPILSDIAAAVESFPVYARLPK</sequence>
<accession>A0A0W8FDQ0</accession>
<dbReference type="AlphaFoldDB" id="A0A0W8FDQ0"/>
<comment type="caution">
    <text evidence="1">The sequence shown here is derived from an EMBL/GenBank/DDBJ whole genome shotgun (WGS) entry which is preliminary data.</text>
</comment>
<organism evidence="1">
    <name type="scientific">hydrocarbon metagenome</name>
    <dbReference type="NCBI Taxonomy" id="938273"/>
    <lineage>
        <taxon>unclassified sequences</taxon>
        <taxon>metagenomes</taxon>
        <taxon>ecological metagenomes</taxon>
    </lineage>
</organism>
<protein>
    <submittedName>
        <fullName evidence="1">Uncharacterized protein</fullName>
    </submittedName>
</protein>
<gene>
    <name evidence="1" type="ORF">ASZ90_011265</name>
</gene>
<proteinExistence type="predicted"/>
<dbReference type="EMBL" id="LNQE01001335">
    <property type="protein sequence ID" value="KUG19021.1"/>
    <property type="molecule type" value="Genomic_DNA"/>
</dbReference>
<evidence type="ECO:0000313" key="1">
    <source>
        <dbReference type="EMBL" id="KUG19021.1"/>
    </source>
</evidence>
<name>A0A0W8FDQ0_9ZZZZ</name>